<dbReference type="OrthoDB" id="9780180at2"/>
<sequence>MASLTPLSKGLIGLAVVGAMASAVWHLALKERFGAAPQTTTETAPEAATPATVTTPPAQDPYAPPTAANETPPSPAPLPNEASSAANGALSPAEHAELGRQLMERGEFAQARGHLEQAVQGGNGGAACHLGEMTLKGQGGIPANQDAAARLFQLAQSRNTICFAAGQ</sequence>
<organism evidence="3 4">
    <name type="scientific">Hydrogenophaga taeniospiralis CCUG 15921</name>
    <dbReference type="NCBI Taxonomy" id="1281780"/>
    <lineage>
        <taxon>Bacteria</taxon>
        <taxon>Pseudomonadati</taxon>
        <taxon>Pseudomonadota</taxon>
        <taxon>Betaproteobacteria</taxon>
        <taxon>Burkholderiales</taxon>
        <taxon>Comamonadaceae</taxon>
        <taxon>Hydrogenophaga</taxon>
    </lineage>
</organism>
<evidence type="ECO:0000313" key="3">
    <source>
        <dbReference type="EMBL" id="MDG5974936.1"/>
    </source>
</evidence>
<keyword evidence="2" id="KW-0472">Membrane</keyword>
<accession>A0A9X4NQV7</accession>
<dbReference type="Gene3D" id="1.25.40.10">
    <property type="entry name" value="Tetratricopeptide repeat domain"/>
    <property type="match status" value="1"/>
</dbReference>
<keyword evidence="2" id="KW-0812">Transmembrane</keyword>
<feature type="region of interest" description="Disordered" evidence="1">
    <location>
        <begin position="36"/>
        <end position="89"/>
    </location>
</feature>
<keyword evidence="4" id="KW-1185">Reference proteome</keyword>
<name>A0A9X4NQV7_9BURK</name>
<reference evidence="3" key="1">
    <citation type="submission" date="2013-01" db="EMBL/GenBank/DDBJ databases">
        <title>Genome draft of Hydrogenophaga taeniospiralis 2K1.</title>
        <authorList>
            <person name="Gomila M."/>
            <person name="Lalucat J."/>
        </authorList>
    </citation>
    <scope>NUCLEOTIDE SEQUENCE</scope>
    <source>
        <strain evidence="3">CCUG 15921</strain>
    </source>
</reference>
<dbReference type="SUPFAM" id="SSF81901">
    <property type="entry name" value="HCP-like"/>
    <property type="match status" value="1"/>
</dbReference>
<dbReference type="InterPro" id="IPR011990">
    <property type="entry name" value="TPR-like_helical_dom_sf"/>
</dbReference>
<feature type="compositionally biased region" description="Low complexity" evidence="1">
    <location>
        <begin position="36"/>
        <end position="57"/>
    </location>
</feature>
<evidence type="ECO:0000256" key="2">
    <source>
        <dbReference type="SAM" id="Phobius"/>
    </source>
</evidence>
<feature type="transmembrane region" description="Helical" evidence="2">
    <location>
        <begin position="12"/>
        <end position="29"/>
    </location>
</feature>
<evidence type="ECO:0000313" key="4">
    <source>
        <dbReference type="Proteomes" id="UP001152876"/>
    </source>
</evidence>
<dbReference type="Proteomes" id="UP001152876">
    <property type="component" value="Unassembled WGS sequence"/>
</dbReference>
<proteinExistence type="predicted"/>
<dbReference type="RefSeq" id="WP_068173622.1">
    <property type="nucleotide sequence ID" value="NZ_AOGK01000004.1"/>
</dbReference>
<evidence type="ECO:0000256" key="1">
    <source>
        <dbReference type="SAM" id="MobiDB-lite"/>
    </source>
</evidence>
<comment type="caution">
    <text evidence="3">The sequence shown here is derived from an EMBL/GenBank/DDBJ whole genome shotgun (WGS) entry which is preliminary data.</text>
</comment>
<dbReference type="AlphaFoldDB" id="A0A9X4NQV7"/>
<dbReference type="EMBL" id="AOGK01000004">
    <property type="protein sequence ID" value="MDG5974936.1"/>
    <property type="molecule type" value="Genomic_DNA"/>
</dbReference>
<gene>
    <name evidence="3" type="ORF">H010_06695</name>
</gene>
<keyword evidence="2" id="KW-1133">Transmembrane helix</keyword>
<protein>
    <submittedName>
        <fullName evidence="3">Uncharacterized protein</fullName>
    </submittedName>
</protein>